<comment type="caution">
    <text evidence="4">The sequence shown here is derived from an EMBL/GenBank/DDBJ whole genome shotgun (WGS) entry which is preliminary data.</text>
</comment>
<gene>
    <name evidence="4" type="ORF">Dsin_000641</name>
</gene>
<dbReference type="Gene3D" id="3.30.70.330">
    <property type="match status" value="1"/>
</dbReference>
<dbReference type="Proteomes" id="UP001281410">
    <property type="component" value="Unassembled WGS sequence"/>
</dbReference>
<dbReference type="AlphaFoldDB" id="A0AAE0EJK3"/>
<feature type="region of interest" description="Disordered" evidence="2">
    <location>
        <begin position="367"/>
        <end position="404"/>
    </location>
</feature>
<dbReference type="CDD" id="cd00590">
    <property type="entry name" value="RRM_SF"/>
    <property type="match status" value="1"/>
</dbReference>
<keyword evidence="5" id="KW-1185">Reference proteome</keyword>
<dbReference type="InterPro" id="IPR000504">
    <property type="entry name" value="RRM_dom"/>
</dbReference>
<evidence type="ECO:0000259" key="3">
    <source>
        <dbReference type="PROSITE" id="PS50102"/>
    </source>
</evidence>
<dbReference type="SUPFAM" id="SSF54928">
    <property type="entry name" value="RNA-binding domain, RBD"/>
    <property type="match status" value="1"/>
</dbReference>
<dbReference type="GO" id="GO:0003723">
    <property type="term" value="F:RNA binding"/>
    <property type="evidence" value="ECO:0007669"/>
    <property type="project" value="UniProtKB-UniRule"/>
</dbReference>
<keyword evidence="1" id="KW-0694">RNA-binding</keyword>
<dbReference type="InterPro" id="IPR012677">
    <property type="entry name" value="Nucleotide-bd_a/b_plait_sf"/>
</dbReference>
<dbReference type="Pfam" id="PF00076">
    <property type="entry name" value="RRM_1"/>
    <property type="match status" value="1"/>
</dbReference>
<proteinExistence type="predicted"/>
<dbReference type="SMART" id="SM00360">
    <property type="entry name" value="RRM"/>
    <property type="match status" value="1"/>
</dbReference>
<accession>A0AAE0EJK3</accession>
<feature type="domain" description="RRM" evidence="3">
    <location>
        <begin position="37"/>
        <end position="114"/>
    </location>
</feature>
<name>A0AAE0EJK3_9ROSI</name>
<dbReference type="InterPro" id="IPR035979">
    <property type="entry name" value="RBD_domain_sf"/>
</dbReference>
<feature type="region of interest" description="Disordered" evidence="2">
    <location>
        <begin position="420"/>
        <end position="442"/>
    </location>
</feature>
<dbReference type="PROSITE" id="PS50102">
    <property type="entry name" value="RRM"/>
    <property type="match status" value="1"/>
</dbReference>
<evidence type="ECO:0000313" key="4">
    <source>
        <dbReference type="EMBL" id="KAK3228760.1"/>
    </source>
</evidence>
<evidence type="ECO:0000256" key="1">
    <source>
        <dbReference type="PROSITE-ProRule" id="PRU00176"/>
    </source>
</evidence>
<organism evidence="4 5">
    <name type="scientific">Dipteronia sinensis</name>
    <dbReference type="NCBI Taxonomy" id="43782"/>
    <lineage>
        <taxon>Eukaryota</taxon>
        <taxon>Viridiplantae</taxon>
        <taxon>Streptophyta</taxon>
        <taxon>Embryophyta</taxon>
        <taxon>Tracheophyta</taxon>
        <taxon>Spermatophyta</taxon>
        <taxon>Magnoliopsida</taxon>
        <taxon>eudicotyledons</taxon>
        <taxon>Gunneridae</taxon>
        <taxon>Pentapetalae</taxon>
        <taxon>rosids</taxon>
        <taxon>malvids</taxon>
        <taxon>Sapindales</taxon>
        <taxon>Sapindaceae</taxon>
        <taxon>Hippocastanoideae</taxon>
        <taxon>Acereae</taxon>
        <taxon>Dipteronia</taxon>
    </lineage>
</organism>
<sequence length="442" mass="50491">MRENSRERVSYSLGQGRNSYPNSFNYSNKKDFRDGLVSIFIGNINPIVDSLGLWKTFKIFEKVRDVFLSAKRNSNGSCFAFIRFGTLEEAEKVAQKVNGMHVYGWPIEAKLETYDWNIRRSIARSPNDRDKFRNGHSRAGGLERIQHSRSYAEAVKVDKDFFTKLGSKVGKLLWCPETTGSNGRMDVGRLLICAPLDKQICCDVEVKAGNCSFSVRMEETTTPVSDSWIINRLGLRPMTEKLNSEQGRDRADVPLPKACWEWYQDEGRGHDIGRVGRCKDDLKADRNFSHSNPKVLRRETEEGRGALGKGKGLWIQKLRIEPKHPRCNDSLRIRHERRMESMGETDTCSSDTEVRKRPPWFQNKYKMESSKAGRSRKVMSSGPMENFGNEPQDFGLTGENESSPKNKMRELMLIDQSMGVSRGVRPLGQEGHSMIQSSMEKR</sequence>
<evidence type="ECO:0000256" key="2">
    <source>
        <dbReference type="SAM" id="MobiDB-lite"/>
    </source>
</evidence>
<dbReference type="EMBL" id="JANJYJ010000001">
    <property type="protein sequence ID" value="KAK3228760.1"/>
    <property type="molecule type" value="Genomic_DNA"/>
</dbReference>
<evidence type="ECO:0000313" key="5">
    <source>
        <dbReference type="Proteomes" id="UP001281410"/>
    </source>
</evidence>
<reference evidence="4" key="1">
    <citation type="journal article" date="2023" name="Plant J.">
        <title>Genome sequences and population genomics provide insights into the demographic history, inbreeding, and mutation load of two 'living fossil' tree species of Dipteronia.</title>
        <authorList>
            <person name="Feng Y."/>
            <person name="Comes H.P."/>
            <person name="Chen J."/>
            <person name="Zhu S."/>
            <person name="Lu R."/>
            <person name="Zhang X."/>
            <person name="Li P."/>
            <person name="Qiu J."/>
            <person name="Olsen K.M."/>
            <person name="Qiu Y."/>
        </authorList>
    </citation>
    <scope>NUCLEOTIDE SEQUENCE</scope>
    <source>
        <strain evidence="4">NBL</strain>
    </source>
</reference>
<protein>
    <recommendedName>
        <fullName evidence="3">RRM domain-containing protein</fullName>
    </recommendedName>
</protein>